<evidence type="ECO:0000313" key="2">
    <source>
        <dbReference type="Proteomes" id="UP000251281"/>
    </source>
</evidence>
<sequence length="162" mass="18169">MPQLNKGGKYVFGLSAISNRREILFPAETLEQYPVQKEGRIIIFTGSKITGGFCVTSKQLLGQSKLKHILDDCPALSQYTIDEGEFVRYKGRGYTWLHISQNGVVRLPENTMRYLNLSCGDILMSIKSSDIAFTMGARGPLMDKVHSYPGHIKEYRVTCCGQ</sequence>
<dbReference type="OrthoDB" id="9783947at2"/>
<dbReference type="RefSeq" id="WP_097800014.1">
    <property type="nucleotide sequence ID" value="NZ_CP157286.1"/>
</dbReference>
<accession>A0A2A6ZMC4</accession>
<organism evidence="1 2">
    <name type="scientific">Faecalibacterium prausnitzii</name>
    <dbReference type="NCBI Taxonomy" id="853"/>
    <lineage>
        <taxon>Bacteria</taxon>
        <taxon>Bacillati</taxon>
        <taxon>Bacillota</taxon>
        <taxon>Clostridia</taxon>
        <taxon>Eubacteriales</taxon>
        <taxon>Oscillospiraceae</taxon>
        <taxon>Faecalibacterium</taxon>
    </lineage>
</organism>
<protein>
    <submittedName>
        <fullName evidence="1">Uncharacterized protein</fullName>
    </submittedName>
</protein>
<dbReference type="Proteomes" id="UP000251281">
    <property type="component" value="Unassembled WGS sequence"/>
</dbReference>
<name>A0A2A6ZMC4_9FIRM</name>
<dbReference type="EMBL" id="PRLD01000019">
    <property type="protein sequence ID" value="RAW54961.1"/>
    <property type="molecule type" value="Genomic_DNA"/>
</dbReference>
<reference evidence="1 2" key="1">
    <citation type="submission" date="2018-02" db="EMBL/GenBank/DDBJ databases">
        <title>Complete genome sequencing of Faecalibacterium prausnitzii strains isolated from the human gut.</title>
        <authorList>
            <person name="Fitzgerald B.C."/>
            <person name="Shkoporov A.N."/>
            <person name="Ross P.R."/>
            <person name="Hill C."/>
        </authorList>
    </citation>
    <scope>NUCLEOTIDE SEQUENCE [LARGE SCALE GENOMIC DNA]</scope>
    <source>
        <strain evidence="1 2">APC923/51-1</strain>
    </source>
</reference>
<evidence type="ECO:0000313" key="1">
    <source>
        <dbReference type="EMBL" id="RAW54961.1"/>
    </source>
</evidence>
<comment type="caution">
    <text evidence="1">The sequence shown here is derived from an EMBL/GenBank/DDBJ whole genome shotgun (WGS) entry which is preliminary data.</text>
</comment>
<proteinExistence type="predicted"/>
<dbReference type="AlphaFoldDB" id="A0A2A6ZMC4"/>
<gene>
    <name evidence="1" type="ORF">C4N24_13500</name>
</gene>